<keyword evidence="5 6" id="KW-0472">Membrane</keyword>
<dbReference type="InterPro" id="IPR001851">
    <property type="entry name" value="ABC_transp_permease"/>
</dbReference>
<dbReference type="PANTHER" id="PTHR43370">
    <property type="entry name" value="SUGAR ABC TRANSPORTER INTEGRAL MEMBRANE PROTEIN-RELATED"/>
    <property type="match status" value="1"/>
</dbReference>
<feature type="transmembrane region" description="Helical" evidence="6">
    <location>
        <begin position="66"/>
        <end position="85"/>
    </location>
</feature>
<evidence type="ECO:0000313" key="7">
    <source>
        <dbReference type="EMBL" id="MBM7636917.1"/>
    </source>
</evidence>
<keyword evidence="4 6" id="KW-1133">Transmembrane helix</keyword>
<keyword evidence="7" id="KW-0762">Sugar transport</keyword>
<feature type="transmembrane region" description="Helical" evidence="6">
    <location>
        <begin position="6"/>
        <end position="27"/>
    </location>
</feature>
<evidence type="ECO:0000256" key="4">
    <source>
        <dbReference type="ARBA" id="ARBA00022989"/>
    </source>
</evidence>
<name>A0ABS2PNQ2_9STRE</name>
<dbReference type="Proteomes" id="UP000809081">
    <property type="component" value="Unassembled WGS sequence"/>
</dbReference>
<dbReference type="CDD" id="cd06580">
    <property type="entry name" value="TM_PBP1_transp_TpRbsC_like"/>
    <property type="match status" value="1"/>
</dbReference>
<accession>A0ABS2PNQ2</accession>
<dbReference type="EMBL" id="JAFBEI010000043">
    <property type="protein sequence ID" value="MBM7636917.1"/>
    <property type="molecule type" value="Genomic_DNA"/>
</dbReference>
<keyword evidence="7" id="KW-0813">Transport</keyword>
<evidence type="ECO:0000256" key="5">
    <source>
        <dbReference type="ARBA" id="ARBA00023136"/>
    </source>
</evidence>
<keyword evidence="8" id="KW-1185">Reference proteome</keyword>
<evidence type="ECO:0000256" key="2">
    <source>
        <dbReference type="ARBA" id="ARBA00022475"/>
    </source>
</evidence>
<feature type="transmembrane region" description="Helical" evidence="6">
    <location>
        <begin position="287"/>
        <end position="306"/>
    </location>
</feature>
<feature type="transmembrane region" description="Helical" evidence="6">
    <location>
        <begin position="228"/>
        <end position="247"/>
    </location>
</feature>
<keyword evidence="3 6" id="KW-0812">Transmembrane</keyword>
<comment type="caution">
    <text evidence="7">The sequence shown here is derived from an EMBL/GenBank/DDBJ whole genome shotgun (WGS) entry which is preliminary data.</text>
</comment>
<organism evidence="7 8">
    <name type="scientific">Streptococcus saliviloxodontae</name>
    <dbReference type="NCBI Taxonomy" id="1349416"/>
    <lineage>
        <taxon>Bacteria</taxon>
        <taxon>Bacillati</taxon>
        <taxon>Bacillota</taxon>
        <taxon>Bacilli</taxon>
        <taxon>Lactobacillales</taxon>
        <taxon>Streptococcaceae</taxon>
        <taxon>Streptococcus</taxon>
    </lineage>
</organism>
<dbReference type="RefSeq" id="WP_205017778.1">
    <property type="nucleotide sequence ID" value="NZ_JAFBEI010000043.1"/>
</dbReference>
<feature type="transmembrane region" description="Helical" evidence="6">
    <location>
        <begin position="97"/>
        <end position="120"/>
    </location>
</feature>
<comment type="subcellular location">
    <subcellularLocation>
        <location evidence="1">Cell membrane</location>
        <topology evidence="1">Multi-pass membrane protein</topology>
    </subcellularLocation>
</comment>
<dbReference type="PANTHER" id="PTHR43370:SF1">
    <property type="entry name" value="GUANOSINE ABC TRANSPORTER PERMEASE PROTEIN NUPQ"/>
    <property type="match status" value="1"/>
</dbReference>
<dbReference type="Pfam" id="PF02653">
    <property type="entry name" value="BPD_transp_2"/>
    <property type="match status" value="1"/>
</dbReference>
<feature type="transmembrane region" description="Helical" evidence="6">
    <location>
        <begin position="254"/>
        <end position="275"/>
    </location>
</feature>
<evidence type="ECO:0000313" key="8">
    <source>
        <dbReference type="Proteomes" id="UP000809081"/>
    </source>
</evidence>
<evidence type="ECO:0000256" key="3">
    <source>
        <dbReference type="ARBA" id="ARBA00022692"/>
    </source>
</evidence>
<protein>
    <submittedName>
        <fullName evidence="7">Simple sugar transport system permease protein</fullName>
    </submittedName>
</protein>
<evidence type="ECO:0000256" key="6">
    <source>
        <dbReference type="SAM" id="Phobius"/>
    </source>
</evidence>
<proteinExistence type="predicted"/>
<reference evidence="7 8" key="1">
    <citation type="submission" date="2021-01" db="EMBL/GenBank/DDBJ databases">
        <title>Genomic Encyclopedia of Type Strains, Phase IV (KMG-IV): sequencing the most valuable type-strain genomes for metagenomic binning, comparative biology and taxonomic classification.</title>
        <authorList>
            <person name="Goeker M."/>
        </authorList>
    </citation>
    <scope>NUCLEOTIDE SEQUENCE [LARGE SCALE GENOMIC DNA]</scope>
    <source>
        <strain evidence="7 8">DSM 27513</strain>
    </source>
</reference>
<evidence type="ECO:0000256" key="1">
    <source>
        <dbReference type="ARBA" id="ARBA00004651"/>
    </source>
</evidence>
<feature type="transmembrane region" description="Helical" evidence="6">
    <location>
        <begin position="156"/>
        <end position="173"/>
    </location>
</feature>
<feature type="transmembrane region" description="Helical" evidence="6">
    <location>
        <begin position="203"/>
        <end position="222"/>
    </location>
</feature>
<gene>
    <name evidence="7" type="ORF">JOC31_001746</name>
</gene>
<feature type="transmembrane region" description="Helical" evidence="6">
    <location>
        <begin position="39"/>
        <end position="60"/>
    </location>
</feature>
<keyword evidence="2" id="KW-1003">Cell membrane</keyword>
<sequence length="318" mass="33676">MSFTTILTLLVSSMLIYSAPLIFTSIGGTFSERGGVVNVGLEGIMVIGAFSGVVFNNFFADSLGKATPWVAALVAGLVGILYSLIHAVATVNFRADHVVSGTVLNLIAPSLAVFLTRVIYGAGQTSTIQASFGRYSFPILKDIPFLGEIFFENTSLVAYVAILVSVLSWYIIFKTRFGLRLRSVGEHPQAADTLGINVYRMRYYGVMISGFLGGIGGAVYAQSISTNFAVTTIAGPGFIALAAMIFGRWSPIGAMLSSLFFGLSQSLAIIGSQIPGLSSIPSVYLQVAPYILTIIVLAAFFGKAVAPKADGVNYIKSK</sequence>